<dbReference type="InterPro" id="IPR007768">
    <property type="entry name" value="Suppressor_of_fused"/>
</dbReference>
<dbReference type="GO" id="GO:0005634">
    <property type="term" value="C:nucleus"/>
    <property type="evidence" value="ECO:0007669"/>
    <property type="project" value="TreeGrafter"/>
</dbReference>
<reference evidence="1 2" key="1">
    <citation type="journal article" date="2021" name="Elife">
        <title>Chloroplast acquisition without the gene transfer in kleptoplastic sea slugs, Plakobranchus ocellatus.</title>
        <authorList>
            <person name="Maeda T."/>
            <person name="Takahashi S."/>
            <person name="Yoshida T."/>
            <person name="Shimamura S."/>
            <person name="Takaki Y."/>
            <person name="Nagai Y."/>
            <person name="Toyoda A."/>
            <person name="Suzuki Y."/>
            <person name="Arimoto A."/>
            <person name="Ishii H."/>
            <person name="Satoh N."/>
            <person name="Nishiyama T."/>
            <person name="Hasebe M."/>
            <person name="Maruyama T."/>
            <person name="Minagawa J."/>
            <person name="Obokata J."/>
            <person name="Shigenobu S."/>
        </authorList>
    </citation>
    <scope>NUCLEOTIDE SEQUENCE [LARGE SCALE GENOMIC DNA]</scope>
</reference>
<protein>
    <submittedName>
        <fullName evidence="1">Suppressor of fused homolog</fullName>
    </submittedName>
</protein>
<organism evidence="1 2">
    <name type="scientific">Elysia marginata</name>
    <dbReference type="NCBI Taxonomy" id="1093978"/>
    <lineage>
        <taxon>Eukaryota</taxon>
        <taxon>Metazoa</taxon>
        <taxon>Spiralia</taxon>
        <taxon>Lophotrochozoa</taxon>
        <taxon>Mollusca</taxon>
        <taxon>Gastropoda</taxon>
        <taxon>Heterobranchia</taxon>
        <taxon>Euthyneura</taxon>
        <taxon>Panpulmonata</taxon>
        <taxon>Sacoglossa</taxon>
        <taxon>Placobranchoidea</taxon>
        <taxon>Plakobranchidae</taxon>
        <taxon>Elysia</taxon>
    </lineage>
</organism>
<dbReference type="Proteomes" id="UP000762676">
    <property type="component" value="Unassembled WGS sequence"/>
</dbReference>
<accession>A0AAV4FMX2</accession>
<dbReference type="SUPFAM" id="SSF103359">
    <property type="entry name" value="Suppressor of Fused, N-terminal domain"/>
    <property type="match status" value="1"/>
</dbReference>
<dbReference type="AlphaFoldDB" id="A0AAV4FMX2"/>
<dbReference type="EMBL" id="BMAT01011533">
    <property type="protein sequence ID" value="GFR74653.1"/>
    <property type="molecule type" value="Genomic_DNA"/>
</dbReference>
<gene>
    <name evidence="1" type="ORF">ElyMa_005759600</name>
</gene>
<dbReference type="PANTHER" id="PTHR10928">
    <property type="entry name" value="SUPPRESSOR OF FUSED"/>
    <property type="match status" value="1"/>
</dbReference>
<evidence type="ECO:0000313" key="1">
    <source>
        <dbReference type="EMBL" id="GFR74653.1"/>
    </source>
</evidence>
<proteinExistence type="predicted"/>
<comment type="caution">
    <text evidence="1">The sequence shown here is derived from an EMBL/GenBank/DDBJ whole genome shotgun (WGS) entry which is preliminary data.</text>
</comment>
<sequence>MDDRERRAAGYSQGNVPVTPPGLDAIYSACRRLYPDQPNPLQVTALVKYWSMPISKVYQWVQKLLCSRV</sequence>
<name>A0AAV4FMX2_9GAST</name>
<dbReference type="GO" id="GO:0005737">
    <property type="term" value="C:cytoplasm"/>
    <property type="evidence" value="ECO:0007669"/>
    <property type="project" value="TreeGrafter"/>
</dbReference>
<dbReference type="InterPro" id="IPR037181">
    <property type="entry name" value="SUFU_N"/>
</dbReference>
<evidence type="ECO:0000313" key="2">
    <source>
        <dbReference type="Proteomes" id="UP000762676"/>
    </source>
</evidence>
<dbReference type="PANTHER" id="PTHR10928:SF2">
    <property type="entry name" value="SUPPRESSOR OF FUSED HOMOLOG"/>
    <property type="match status" value="1"/>
</dbReference>
<keyword evidence="2" id="KW-1185">Reference proteome</keyword>